<dbReference type="AlphaFoldDB" id="A0A381YX96"/>
<evidence type="ECO:0000313" key="2">
    <source>
        <dbReference type="EMBL" id="SVA81564.1"/>
    </source>
</evidence>
<dbReference type="EMBL" id="UINC01019278">
    <property type="protein sequence ID" value="SVA81564.1"/>
    <property type="molecule type" value="Genomic_DNA"/>
</dbReference>
<keyword evidence="1" id="KW-0472">Membrane</keyword>
<proteinExistence type="predicted"/>
<feature type="transmembrane region" description="Helical" evidence="1">
    <location>
        <begin position="74"/>
        <end position="95"/>
    </location>
</feature>
<gene>
    <name evidence="2" type="ORF">METZ01_LOCUS134418</name>
</gene>
<evidence type="ECO:0000256" key="1">
    <source>
        <dbReference type="SAM" id="Phobius"/>
    </source>
</evidence>
<sequence length="137" mass="14621">MNLIVGRILSLLPAVLFLSTAYGWITNPSEAAKGLGMPLLEGIGRSTQIGDFSAFFIGVGLFSLMGALTNKVTYVYCAIVILLSAAIMRIVAWQIHGAELASFFIGVEIATAVILFISALLIRSGISKKNEISVDQE</sequence>
<accession>A0A381YX96</accession>
<evidence type="ECO:0008006" key="3">
    <source>
        <dbReference type="Google" id="ProtNLM"/>
    </source>
</evidence>
<keyword evidence="1" id="KW-1133">Transmembrane helix</keyword>
<feature type="transmembrane region" description="Helical" evidence="1">
    <location>
        <begin position="47"/>
        <end position="67"/>
    </location>
</feature>
<name>A0A381YX96_9ZZZZ</name>
<organism evidence="2">
    <name type="scientific">marine metagenome</name>
    <dbReference type="NCBI Taxonomy" id="408172"/>
    <lineage>
        <taxon>unclassified sequences</taxon>
        <taxon>metagenomes</taxon>
        <taxon>ecological metagenomes</taxon>
    </lineage>
</organism>
<feature type="transmembrane region" description="Helical" evidence="1">
    <location>
        <begin position="101"/>
        <end position="122"/>
    </location>
</feature>
<protein>
    <recommendedName>
        <fullName evidence="3">DUF4345 domain-containing protein</fullName>
    </recommendedName>
</protein>
<keyword evidence="1" id="KW-0812">Transmembrane</keyword>
<reference evidence="2" key="1">
    <citation type="submission" date="2018-05" db="EMBL/GenBank/DDBJ databases">
        <authorList>
            <person name="Lanie J.A."/>
            <person name="Ng W.-L."/>
            <person name="Kazmierczak K.M."/>
            <person name="Andrzejewski T.M."/>
            <person name="Davidsen T.M."/>
            <person name="Wayne K.J."/>
            <person name="Tettelin H."/>
            <person name="Glass J.I."/>
            <person name="Rusch D."/>
            <person name="Podicherti R."/>
            <person name="Tsui H.-C.T."/>
            <person name="Winkler M.E."/>
        </authorList>
    </citation>
    <scope>NUCLEOTIDE SEQUENCE</scope>
</reference>